<evidence type="ECO:0000256" key="3">
    <source>
        <dbReference type="ARBA" id="ARBA00022475"/>
    </source>
</evidence>
<dbReference type="InterPro" id="IPR000642">
    <property type="entry name" value="Peptidase_M41"/>
</dbReference>
<evidence type="ECO:0000256" key="10">
    <source>
        <dbReference type="ARBA" id="ARBA00022840"/>
    </source>
</evidence>
<dbReference type="PROSITE" id="PS00674">
    <property type="entry name" value="AAA"/>
    <property type="match status" value="1"/>
</dbReference>
<dbReference type="GO" id="GO:0008270">
    <property type="term" value="F:zinc ion binding"/>
    <property type="evidence" value="ECO:0007669"/>
    <property type="project" value="UniProtKB-UniRule"/>
</dbReference>
<keyword evidence="10 15" id="KW-0067">ATP-binding</keyword>
<comment type="cofactor">
    <cofactor evidence="15">
        <name>Zn(2+)</name>
        <dbReference type="ChEBI" id="CHEBI:29105"/>
    </cofactor>
    <text evidence="15">Binds 1 zinc ion per subunit.</text>
</comment>
<dbReference type="GO" id="GO:0006508">
    <property type="term" value="P:proteolysis"/>
    <property type="evidence" value="ECO:0007669"/>
    <property type="project" value="UniProtKB-KW"/>
</dbReference>
<evidence type="ECO:0000256" key="2">
    <source>
        <dbReference type="ARBA" id="ARBA00010044"/>
    </source>
</evidence>
<keyword evidence="13 15" id="KW-0472">Membrane</keyword>
<comment type="caution">
    <text evidence="15">Lacks conserved residue(s) required for the propagation of feature annotation.</text>
</comment>
<proteinExistence type="inferred from homology"/>
<evidence type="ECO:0000256" key="1">
    <source>
        <dbReference type="ARBA" id="ARBA00004370"/>
    </source>
</evidence>
<dbReference type="InterPro" id="IPR003959">
    <property type="entry name" value="ATPase_AAA_core"/>
</dbReference>
<dbReference type="Pfam" id="PF01434">
    <property type="entry name" value="Peptidase_M41"/>
    <property type="match status" value="1"/>
</dbReference>
<dbReference type="InterPro" id="IPR003960">
    <property type="entry name" value="ATPase_AAA_CS"/>
</dbReference>
<comment type="similarity">
    <text evidence="2 15">In the C-terminal section; belongs to the peptidase M41 family.</text>
</comment>
<keyword evidence="9 15" id="KW-0862">Zinc</keyword>
<dbReference type="FunFam" id="1.10.8.60:FF:000001">
    <property type="entry name" value="ATP-dependent zinc metalloprotease FtsH"/>
    <property type="match status" value="1"/>
</dbReference>
<feature type="active site" evidence="15">
    <location>
        <position position="413"/>
    </location>
</feature>
<feature type="binding site" evidence="15">
    <location>
        <begin position="190"/>
        <end position="197"/>
    </location>
    <ligand>
        <name>ATP</name>
        <dbReference type="ChEBI" id="CHEBI:30616"/>
    </ligand>
</feature>
<dbReference type="SUPFAM" id="SSF140990">
    <property type="entry name" value="FtsH protease domain-like"/>
    <property type="match status" value="1"/>
</dbReference>
<keyword evidence="11 15" id="KW-1133">Transmembrane helix</keyword>
<evidence type="ECO:0000256" key="15">
    <source>
        <dbReference type="HAMAP-Rule" id="MF_01458"/>
    </source>
</evidence>
<comment type="subcellular location">
    <subcellularLocation>
        <location evidence="15">Cell membrane</location>
        <topology evidence="15">Multi-pass membrane protein</topology>
        <orientation evidence="15">Cytoplasmic side</orientation>
    </subcellularLocation>
    <subcellularLocation>
        <location evidence="1">Membrane</location>
    </subcellularLocation>
</comment>
<comment type="similarity">
    <text evidence="14 15">In the central section; belongs to the AAA ATPase family.</text>
</comment>
<dbReference type="PANTHER" id="PTHR23076:SF113">
    <property type="entry name" value="ATP-DEPENDENT ZINC METALLOPROTEASE FTSH 1, CHLOROPLASTIC-RELATED"/>
    <property type="match status" value="1"/>
</dbReference>
<dbReference type="NCBIfam" id="TIGR01241">
    <property type="entry name" value="FtsH_fam"/>
    <property type="match status" value="1"/>
</dbReference>
<evidence type="ECO:0000256" key="12">
    <source>
        <dbReference type="ARBA" id="ARBA00023049"/>
    </source>
</evidence>
<evidence type="ECO:0000256" key="9">
    <source>
        <dbReference type="ARBA" id="ARBA00022833"/>
    </source>
</evidence>
<keyword evidence="5 15" id="KW-0812">Transmembrane</keyword>
<evidence type="ECO:0000313" key="18">
    <source>
        <dbReference type="EMBL" id="MBC8534603.1"/>
    </source>
</evidence>
<evidence type="ECO:0000256" key="4">
    <source>
        <dbReference type="ARBA" id="ARBA00022670"/>
    </source>
</evidence>
<dbReference type="EC" id="3.4.24.-" evidence="15"/>
<dbReference type="InterPro" id="IPR005936">
    <property type="entry name" value="FtsH"/>
</dbReference>
<dbReference type="CDD" id="cd19501">
    <property type="entry name" value="RecA-like_FtsH"/>
    <property type="match status" value="1"/>
</dbReference>
<feature type="binding site" evidence="15">
    <location>
        <position position="416"/>
    </location>
    <ligand>
        <name>Zn(2+)</name>
        <dbReference type="ChEBI" id="CHEBI:29105"/>
        <note>catalytic</note>
    </ligand>
</feature>
<feature type="transmembrane region" description="Helical" evidence="15">
    <location>
        <begin position="94"/>
        <end position="114"/>
    </location>
</feature>
<dbReference type="GO" id="GO:0016887">
    <property type="term" value="F:ATP hydrolysis activity"/>
    <property type="evidence" value="ECO:0007669"/>
    <property type="project" value="UniProtKB-UniRule"/>
</dbReference>
<organism evidence="18 19">
    <name type="scientific">Yeguia hominis</name>
    <dbReference type="NCBI Taxonomy" id="2763662"/>
    <lineage>
        <taxon>Bacteria</taxon>
        <taxon>Bacillati</taxon>
        <taxon>Bacillota</taxon>
        <taxon>Clostridia</taxon>
        <taxon>Eubacteriales</taxon>
        <taxon>Yeguiaceae</taxon>
        <taxon>Yeguia</taxon>
    </lineage>
</organism>
<comment type="caution">
    <text evidence="18">The sequence shown here is derived from an EMBL/GenBank/DDBJ whole genome shotgun (WGS) entry which is preliminary data.</text>
</comment>
<dbReference type="FunFam" id="1.20.58.760:FF:000001">
    <property type="entry name" value="ATP-dependent zinc metalloprotease FtsH"/>
    <property type="match status" value="1"/>
</dbReference>
<keyword evidence="12 15" id="KW-0482">Metalloprotease</keyword>
<dbReference type="GO" id="GO:0005886">
    <property type="term" value="C:plasma membrane"/>
    <property type="evidence" value="ECO:0007669"/>
    <property type="project" value="UniProtKB-SubCell"/>
</dbReference>
<dbReference type="Gene3D" id="1.10.8.60">
    <property type="match status" value="1"/>
</dbReference>
<dbReference type="InterPro" id="IPR027417">
    <property type="entry name" value="P-loop_NTPase"/>
</dbReference>
<dbReference type="Pfam" id="PF00004">
    <property type="entry name" value="AAA"/>
    <property type="match status" value="1"/>
</dbReference>
<comment type="function">
    <text evidence="15">Acts as a processive, ATP-dependent zinc metallopeptidase for both cytoplasmic and membrane proteins. Plays a role in the quality control of integral membrane proteins.</text>
</comment>
<dbReference type="InterPro" id="IPR037219">
    <property type="entry name" value="Peptidase_M41-like"/>
</dbReference>
<dbReference type="SMART" id="SM00382">
    <property type="entry name" value="AAA"/>
    <property type="match status" value="1"/>
</dbReference>
<evidence type="ECO:0000256" key="11">
    <source>
        <dbReference type="ARBA" id="ARBA00022989"/>
    </source>
</evidence>
<dbReference type="FunFam" id="3.40.50.300:FF:000001">
    <property type="entry name" value="ATP-dependent zinc metalloprotease FtsH"/>
    <property type="match status" value="1"/>
</dbReference>
<keyword evidence="8 15" id="KW-0378">Hydrolase</keyword>
<dbReference type="GO" id="GO:0030163">
    <property type="term" value="P:protein catabolic process"/>
    <property type="evidence" value="ECO:0007669"/>
    <property type="project" value="UniProtKB-UniRule"/>
</dbReference>
<evidence type="ECO:0000256" key="6">
    <source>
        <dbReference type="ARBA" id="ARBA00022723"/>
    </source>
</evidence>
<dbReference type="Gene3D" id="3.40.50.300">
    <property type="entry name" value="P-loop containing nucleotide triphosphate hydrolases"/>
    <property type="match status" value="1"/>
</dbReference>
<comment type="subunit">
    <text evidence="15">Homohexamer.</text>
</comment>
<dbReference type="HAMAP" id="MF_01458">
    <property type="entry name" value="FtsH"/>
    <property type="match status" value="1"/>
</dbReference>
<dbReference type="SUPFAM" id="SSF52540">
    <property type="entry name" value="P-loop containing nucleoside triphosphate hydrolases"/>
    <property type="match status" value="1"/>
</dbReference>
<name>A0A926HST4_9FIRM</name>
<evidence type="ECO:0000313" key="19">
    <source>
        <dbReference type="Proteomes" id="UP000651482"/>
    </source>
</evidence>
<comment type="similarity">
    <text evidence="16">Belongs to the AAA ATPase family.</text>
</comment>
<dbReference type="AlphaFoldDB" id="A0A926HST4"/>
<dbReference type="InterPro" id="IPR003593">
    <property type="entry name" value="AAA+_ATPase"/>
</dbReference>
<keyword evidence="3 15" id="KW-1003">Cell membrane</keyword>
<keyword evidence="4 15" id="KW-0645">Protease</keyword>
<feature type="binding site" evidence="15">
    <location>
        <position position="488"/>
    </location>
    <ligand>
        <name>Zn(2+)</name>
        <dbReference type="ChEBI" id="CHEBI:29105"/>
        <note>catalytic</note>
    </ligand>
</feature>
<keyword evidence="6 15" id="KW-0479">Metal-binding</keyword>
<sequence>MIIFGSSRSKVQGYLYSDIKQLFADQKVAEYKLDTGSGALVLKLNDEKGTVVNFTIPNLALFYDAVGDDIAAYNAAHPDQMMKEDVQPPQETSWLFSLLPTLVLFIIIAVFWWFMWRRLNASMGDPGKQMTFGKAKVKQMSDEKRKTTFADVAGADEEKEELREIVEFLKNPKKYNELGARIPKGVLLVGPPGTGKTLLARAVAGEAGVPFFSISGSDFVEMFVGVGASRVRDLFDQAKKNSPCIIFIDEIDAVGRQRGAGLGGGHDEREQTLNQLLVEMDGFGANEGVIMIAATNRPDILDPALMRPGRFDRQVTVGYPDIKGREEILKVHARGKPLAPDVVLATIAKSTAGFTGADLENLLNEAALLAARKNLKAVTMAEIEEATIKVVVGTEKKSRVITEREKTLTAYHEAGHAVVTYYSKYQDPVHQISIIPRGMAGGYTMQIPSEDRSYRSKKEMLEGLNVMLGGRVAEALVLDDVSTGASNDIERATKTVRSMVTKYGMSDNLGPVKYGISDDAPFLGRDMGHVRDYSEVTAAEIDTEIRNIMAHAYASAENILKTHLDKLHEVAKYLFLNEKMSDEEFSKMMAAQTDAAADSSLPEGTE</sequence>
<reference evidence="18" key="1">
    <citation type="submission" date="2020-08" db="EMBL/GenBank/DDBJ databases">
        <title>Genome public.</title>
        <authorList>
            <person name="Liu C."/>
            <person name="Sun Q."/>
        </authorList>
    </citation>
    <scope>NUCLEOTIDE SEQUENCE</scope>
    <source>
        <strain evidence="18">NSJ-40</strain>
    </source>
</reference>
<protein>
    <recommendedName>
        <fullName evidence="15">ATP-dependent zinc metalloprotease FtsH</fullName>
        <ecNumber evidence="15">3.4.24.-</ecNumber>
    </recommendedName>
</protein>
<dbReference type="Pfam" id="PF17862">
    <property type="entry name" value="AAA_lid_3"/>
    <property type="match status" value="1"/>
</dbReference>
<dbReference type="GO" id="GO:0004176">
    <property type="term" value="F:ATP-dependent peptidase activity"/>
    <property type="evidence" value="ECO:0007669"/>
    <property type="project" value="InterPro"/>
</dbReference>
<evidence type="ECO:0000259" key="17">
    <source>
        <dbReference type="SMART" id="SM00382"/>
    </source>
</evidence>
<evidence type="ECO:0000256" key="14">
    <source>
        <dbReference type="ARBA" id="ARBA00061570"/>
    </source>
</evidence>
<dbReference type="Gene3D" id="1.20.58.760">
    <property type="entry name" value="Peptidase M41"/>
    <property type="match status" value="1"/>
</dbReference>
<dbReference type="InterPro" id="IPR041569">
    <property type="entry name" value="AAA_lid_3"/>
</dbReference>
<keyword evidence="19" id="KW-1185">Reference proteome</keyword>
<evidence type="ECO:0000256" key="7">
    <source>
        <dbReference type="ARBA" id="ARBA00022741"/>
    </source>
</evidence>
<accession>A0A926HST4</accession>
<dbReference type="Proteomes" id="UP000651482">
    <property type="component" value="Unassembled WGS sequence"/>
</dbReference>
<keyword evidence="7 15" id="KW-0547">Nucleotide-binding</keyword>
<feature type="domain" description="AAA+ ATPase" evidence="17">
    <location>
        <begin position="182"/>
        <end position="321"/>
    </location>
</feature>
<evidence type="ECO:0000256" key="13">
    <source>
        <dbReference type="ARBA" id="ARBA00023136"/>
    </source>
</evidence>
<dbReference type="GO" id="GO:0004222">
    <property type="term" value="F:metalloendopeptidase activity"/>
    <property type="evidence" value="ECO:0007669"/>
    <property type="project" value="InterPro"/>
</dbReference>
<gene>
    <name evidence="15 18" type="primary">ftsH</name>
    <name evidence="18" type="ORF">IAG03_11540</name>
</gene>
<dbReference type="PANTHER" id="PTHR23076">
    <property type="entry name" value="METALLOPROTEASE M41 FTSH"/>
    <property type="match status" value="1"/>
</dbReference>
<dbReference type="EMBL" id="JACRSN010000019">
    <property type="protein sequence ID" value="MBC8534603.1"/>
    <property type="molecule type" value="Genomic_DNA"/>
</dbReference>
<evidence type="ECO:0000256" key="8">
    <source>
        <dbReference type="ARBA" id="ARBA00022801"/>
    </source>
</evidence>
<evidence type="ECO:0000256" key="5">
    <source>
        <dbReference type="ARBA" id="ARBA00022692"/>
    </source>
</evidence>
<feature type="binding site" evidence="15">
    <location>
        <position position="412"/>
    </location>
    <ligand>
        <name>Zn(2+)</name>
        <dbReference type="ChEBI" id="CHEBI:29105"/>
        <note>catalytic</note>
    </ligand>
</feature>
<evidence type="ECO:0000256" key="16">
    <source>
        <dbReference type="RuleBase" id="RU003651"/>
    </source>
</evidence>
<dbReference type="GO" id="GO:0005524">
    <property type="term" value="F:ATP binding"/>
    <property type="evidence" value="ECO:0007669"/>
    <property type="project" value="UniProtKB-UniRule"/>
</dbReference>